<dbReference type="OrthoDB" id="9815002at2"/>
<feature type="transmembrane region" description="Helical" evidence="1">
    <location>
        <begin position="209"/>
        <end position="235"/>
    </location>
</feature>
<keyword evidence="1" id="KW-0812">Transmembrane</keyword>
<evidence type="ECO:0000256" key="1">
    <source>
        <dbReference type="SAM" id="Phobius"/>
    </source>
</evidence>
<name>A0A498R699_9FIRM</name>
<dbReference type="SUPFAM" id="SSF53955">
    <property type="entry name" value="Lysozyme-like"/>
    <property type="match status" value="1"/>
</dbReference>
<evidence type="ECO:0000313" key="3">
    <source>
        <dbReference type="EMBL" id="VBB06400.1"/>
    </source>
</evidence>
<dbReference type="EMBL" id="UPPP01000063">
    <property type="protein sequence ID" value="VBB06400.1"/>
    <property type="molecule type" value="Genomic_DNA"/>
</dbReference>
<reference evidence="3 4" key="1">
    <citation type="submission" date="2018-06" db="EMBL/GenBank/DDBJ databases">
        <authorList>
            <person name="Strepis N."/>
        </authorList>
    </citation>
    <scope>NUCLEOTIDE SEQUENCE [LARGE SCALE GENOMIC DNA]</scope>
    <source>
        <strain evidence="3">LUCI</strain>
    </source>
</reference>
<protein>
    <recommendedName>
        <fullName evidence="2">Transglycosylase SLT domain-containing protein</fullName>
    </recommendedName>
</protein>
<dbReference type="Pfam" id="PF01464">
    <property type="entry name" value="SLT"/>
    <property type="match status" value="1"/>
</dbReference>
<organism evidence="3 4">
    <name type="scientific">Lucifera butyrica</name>
    <dbReference type="NCBI Taxonomy" id="1351585"/>
    <lineage>
        <taxon>Bacteria</taxon>
        <taxon>Bacillati</taxon>
        <taxon>Bacillota</taxon>
        <taxon>Negativicutes</taxon>
        <taxon>Veillonellales</taxon>
        <taxon>Veillonellaceae</taxon>
        <taxon>Lucifera</taxon>
    </lineage>
</organism>
<gene>
    <name evidence="3" type="ORF">LUCI_1631</name>
</gene>
<dbReference type="Proteomes" id="UP000277811">
    <property type="component" value="Unassembled WGS sequence"/>
</dbReference>
<dbReference type="Gene3D" id="1.10.530.10">
    <property type="match status" value="1"/>
</dbReference>
<dbReference type="PANTHER" id="PTHR37423:SF2">
    <property type="entry name" value="MEMBRANE-BOUND LYTIC MUREIN TRANSGLYCOSYLASE C"/>
    <property type="match status" value="1"/>
</dbReference>
<keyword evidence="4" id="KW-1185">Reference proteome</keyword>
<feature type="transmembrane region" description="Helical" evidence="1">
    <location>
        <begin position="12"/>
        <end position="31"/>
    </location>
</feature>
<dbReference type="PANTHER" id="PTHR37423">
    <property type="entry name" value="SOLUBLE LYTIC MUREIN TRANSGLYCOSYLASE-RELATED"/>
    <property type="match status" value="1"/>
</dbReference>
<dbReference type="InterPro" id="IPR023346">
    <property type="entry name" value="Lysozyme-like_dom_sf"/>
</dbReference>
<dbReference type="InterPro" id="IPR008258">
    <property type="entry name" value="Transglycosylase_SLT_dom_1"/>
</dbReference>
<keyword evidence="1" id="KW-0472">Membrane</keyword>
<dbReference type="CDD" id="cd16896">
    <property type="entry name" value="LT_Slt70-like"/>
    <property type="match status" value="1"/>
</dbReference>
<dbReference type="AlphaFoldDB" id="A0A498R699"/>
<dbReference type="RefSeq" id="WP_122627350.1">
    <property type="nucleotide sequence ID" value="NZ_UPPP01000063.1"/>
</dbReference>
<feature type="domain" description="Transglycosylase SLT" evidence="2">
    <location>
        <begin position="60"/>
        <end position="169"/>
    </location>
</feature>
<keyword evidence="1" id="KW-1133">Transmembrane helix</keyword>
<proteinExistence type="predicted"/>
<evidence type="ECO:0000313" key="4">
    <source>
        <dbReference type="Proteomes" id="UP000277811"/>
    </source>
</evidence>
<evidence type="ECO:0000259" key="2">
    <source>
        <dbReference type="Pfam" id="PF01464"/>
    </source>
</evidence>
<sequence length="244" mass="26883">MAASGMLRRWFCLIGMLIVEGVIFGLAFYGIHFCRSAVWRDFNAAVKEPVTVNALPYSTLINAAAGEFKISPAVIAAVIQAESSFEPKAVSPAGAYGLMQVTPGTWREVNEQIKACSGRHAGSCDSRCYTDPALNIRIGTAYLAQLYTRYHGNMVLALAAYNAGPQTVAVYGGVPPYGETAAYIERVISASYRFRHKRQPDYERWTARWQAAGGLVAGGMLITAGMLFFTGRVLYRRYRGWLWK</sequence>
<accession>A0A498R699</accession>